<proteinExistence type="predicted"/>
<sequence>MYVNYDDQLTTKLHPGESLELFNDISKNIDSSVAASSKNTDTEPHLPPESKTRIRILANIKIQSAFAKASKSNIHTSNEYEKSEVCDLGSQDKFQDSENIQIVPEGDVAYNGPVTSKKIECVQPAPDLKINMCNVSKTGAISVHDHSKNNLPKISCHNKDFDVTNIKIEKSLNETLDNGKNTSTTVGICKRRKLYTPNFPELMSFTKESSSFHHEESKAVTSCLKPEKELEEDSKTLTKIEGKKKSVERKQTKTQLEKVYLSENKRKNNKRYSSRSTNFKRLDEEFQEVLRLLKSGDYLRKRPPNRPKNYSKRKGDMFNLDFSEFNADLERRGILKTKSNIKGKENDLEKENNSRTNGVEKNVNIDGDDREIEVFLKSFGRFCGKLSSGQLKTPKKSTKKKLIAVCNILLDIC</sequence>
<evidence type="ECO:0000313" key="2">
    <source>
        <dbReference type="Proteomes" id="UP001431783"/>
    </source>
</evidence>
<accession>A0AAW1VCJ5</accession>
<gene>
    <name evidence="1" type="ORF">WA026_006993</name>
</gene>
<dbReference type="AlphaFoldDB" id="A0AAW1VCJ5"/>
<name>A0AAW1VCJ5_9CUCU</name>
<evidence type="ECO:0000313" key="1">
    <source>
        <dbReference type="EMBL" id="KAK9889619.1"/>
    </source>
</evidence>
<protein>
    <submittedName>
        <fullName evidence="1">Uncharacterized protein</fullName>
    </submittedName>
</protein>
<dbReference type="Proteomes" id="UP001431783">
    <property type="component" value="Unassembled WGS sequence"/>
</dbReference>
<organism evidence="1 2">
    <name type="scientific">Henosepilachna vigintioctopunctata</name>
    <dbReference type="NCBI Taxonomy" id="420089"/>
    <lineage>
        <taxon>Eukaryota</taxon>
        <taxon>Metazoa</taxon>
        <taxon>Ecdysozoa</taxon>
        <taxon>Arthropoda</taxon>
        <taxon>Hexapoda</taxon>
        <taxon>Insecta</taxon>
        <taxon>Pterygota</taxon>
        <taxon>Neoptera</taxon>
        <taxon>Endopterygota</taxon>
        <taxon>Coleoptera</taxon>
        <taxon>Polyphaga</taxon>
        <taxon>Cucujiformia</taxon>
        <taxon>Coccinelloidea</taxon>
        <taxon>Coccinellidae</taxon>
        <taxon>Epilachninae</taxon>
        <taxon>Epilachnini</taxon>
        <taxon>Henosepilachna</taxon>
    </lineage>
</organism>
<dbReference type="EMBL" id="JARQZJ010000123">
    <property type="protein sequence ID" value="KAK9889619.1"/>
    <property type="molecule type" value="Genomic_DNA"/>
</dbReference>
<comment type="caution">
    <text evidence="1">The sequence shown here is derived from an EMBL/GenBank/DDBJ whole genome shotgun (WGS) entry which is preliminary data.</text>
</comment>
<keyword evidence="2" id="KW-1185">Reference proteome</keyword>
<reference evidence="1 2" key="1">
    <citation type="submission" date="2023-03" db="EMBL/GenBank/DDBJ databases">
        <title>Genome insight into feeding habits of ladybird beetles.</title>
        <authorList>
            <person name="Li H.-S."/>
            <person name="Huang Y.-H."/>
            <person name="Pang H."/>
        </authorList>
    </citation>
    <scope>NUCLEOTIDE SEQUENCE [LARGE SCALE GENOMIC DNA]</scope>
    <source>
        <strain evidence="1">SYSU_2023b</strain>
        <tissue evidence="1">Whole body</tissue>
    </source>
</reference>